<sequence length="497" mass="53836">MSTEPFPHSRRDFLTSSAFGVGAFALAHLLRQDGLLAAEPPKPGENLPLDLRPRPPHHAPKATAMISLFMHGGPSHVDLFDPKPELSKHHGKDYSGDIAFSFVNRASKKLLGSPWKFAKHGQCGTDVSELLPETARMVDDLCVIRSMHTGHNGHEVSIRYFHGGIAGITGRPTLGSWVVYALGSESQELPAYMVLSDPGGHPVDGTHNWSSGFMPPTFQGTVLRPQEPRILNLDPPSHLRGEGQARNLQFLDALNRRHVASHPGETDLEARIRTYELAASMQTAAKEALDVSGEPEYIKRLYGLDQDATREYGTRCLIARRLVERGVRFVQLFLGGQPWDNHSAIKKSLPGICRRTDRPAAALVADLKQRGLLDTTLVHWGGEIGRLPVSEGALDDNAGRDHNGQGFSIWLAGGGIKGGMTHGATDEVGHRAADGIVTPNDFQATVLHQLGLDHTSLAYHANGRAQHLIDGRPARVVGEILKSPPGADQASRSAAGQ</sequence>
<protein>
    <submittedName>
        <fullName evidence="2">DUF1501 domain-containing protein</fullName>
    </submittedName>
</protein>
<feature type="region of interest" description="Disordered" evidence="1">
    <location>
        <begin position="37"/>
        <end position="57"/>
    </location>
</feature>
<dbReference type="InterPro" id="IPR017850">
    <property type="entry name" value="Alkaline_phosphatase_core_sf"/>
</dbReference>
<dbReference type="InterPro" id="IPR010869">
    <property type="entry name" value="DUF1501"/>
</dbReference>
<dbReference type="RefSeq" id="WP_406695254.1">
    <property type="nucleotide sequence ID" value="NZ_CP155447.1"/>
</dbReference>
<dbReference type="EMBL" id="CP155447">
    <property type="protein sequence ID" value="XBH02513.1"/>
    <property type="molecule type" value="Genomic_DNA"/>
</dbReference>
<proteinExistence type="predicted"/>
<evidence type="ECO:0000256" key="1">
    <source>
        <dbReference type="SAM" id="MobiDB-lite"/>
    </source>
</evidence>
<evidence type="ECO:0000313" key="2">
    <source>
        <dbReference type="EMBL" id="XBH02513.1"/>
    </source>
</evidence>
<dbReference type="InterPro" id="IPR006311">
    <property type="entry name" value="TAT_signal"/>
</dbReference>
<name>A0AAU7CAR8_9BACT</name>
<dbReference type="PANTHER" id="PTHR43737">
    <property type="entry name" value="BLL7424 PROTEIN"/>
    <property type="match status" value="1"/>
</dbReference>
<gene>
    <name evidence="2" type="ORF">V5E97_29885</name>
</gene>
<dbReference type="PANTHER" id="PTHR43737:SF1">
    <property type="entry name" value="DUF1501 DOMAIN-CONTAINING PROTEIN"/>
    <property type="match status" value="1"/>
</dbReference>
<organism evidence="2">
    <name type="scientific">Singulisphaera sp. Ch08</name>
    <dbReference type="NCBI Taxonomy" id="3120278"/>
    <lineage>
        <taxon>Bacteria</taxon>
        <taxon>Pseudomonadati</taxon>
        <taxon>Planctomycetota</taxon>
        <taxon>Planctomycetia</taxon>
        <taxon>Isosphaerales</taxon>
        <taxon>Isosphaeraceae</taxon>
        <taxon>Singulisphaera</taxon>
    </lineage>
</organism>
<dbReference type="Pfam" id="PF07394">
    <property type="entry name" value="DUF1501"/>
    <property type="match status" value="1"/>
</dbReference>
<accession>A0AAU7CAR8</accession>
<dbReference type="AlphaFoldDB" id="A0AAU7CAR8"/>
<dbReference type="SUPFAM" id="SSF53649">
    <property type="entry name" value="Alkaline phosphatase-like"/>
    <property type="match status" value="1"/>
</dbReference>
<reference evidence="2" key="1">
    <citation type="submission" date="2024-05" db="EMBL/GenBank/DDBJ databases">
        <title>Planctomycetes of the genus Singulisphaera possess chitinolytic capabilities.</title>
        <authorList>
            <person name="Ivanova A."/>
        </authorList>
    </citation>
    <scope>NUCLEOTIDE SEQUENCE</scope>
    <source>
        <strain evidence="2">Ch08T</strain>
    </source>
</reference>
<dbReference type="PROSITE" id="PS51318">
    <property type="entry name" value="TAT"/>
    <property type="match status" value="1"/>
</dbReference>